<dbReference type="Proteomes" id="UP000299102">
    <property type="component" value="Unassembled WGS sequence"/>
</dbReference>
<evidence type="ECO:0000313" key="1">
    <source>
        <dbReference type="EMBL" id="GBP18572.1"/>
    </source>
</evidence>
<protein>
    <submittedName>
        <fullName evidence="1">Uncharacterized protein</fullName>
    </submittedName>
</protein>
<dbReference type="EMBL" id="BGZK01000099">
    <property type="protein sequence ID" value="GBP18572.1"/>
    <property type="molecule type" value="Genomic_DNA"/>
</dbReference>
<comment type="caution">
    <text evidence="1">The sequence shown here is derived from an EMBL/GenBank/DDBJ whole genome shotgun (WGS) entry which is preliminary data.</text>
</comment>
<reference evidence="1 2" key="1">
    <citation type="journal article" date="2019" name="Commun. Biol.">
        <title>The bagworm genome reveals a unique fibroin gene that provides high tensile strength.</title>
        <authorList>
            <person name="Kono N."/>
            <person name="Nakamura H."/>
            <person name="Ohtoshi R."/>
            <person name="Tomita M."/>
            <person name="Numata K."/>
            <person name="Arakawa K."/>
        </authorList>
    </citation>
    <scope>NUCLEOTIDE SEQUENCE [LARGE SCALE GENOMIC DNA]</scope>
</reference>
<sequence length="90" mass="10025">MNIPNAKGVASALPTYWEGINICDGGEIEEGRMGCINRWLDDVFRLRLRPLGQWMCLVDNPNLVTAFTSGPDTVPDFEPGHIPNSYPNLH</sequence>
<accession>A0A4C1TX21</accession>
<evidence type="ECO:0000313" key="2">
    <source>
        <dbReference type="Proteomes" id="UP000299102"/>
    </source>
</evidence>
<gene>
    <name evidence="1" type="ORF">EVAR_14341_1</name>
</gene>
<dbReference type="AlphaFoldDB" id="A0A4C1TX21"/>
<name>A0A4C1TX21_EUMVA</name>
<organism evidence="1 2">
    <name type="scientific">Eumeta variegata</name>
    <name type="common">Bagworm moth</name>
    <name type="synonym">Eumeta japonica</name>
    <dbReference type="NCBI Taxonomy" id="151549"/>
    <lineage>
        <taxon>Eukaryota</taxon>
        <taxon>Metazoa</taxon>
        <taxon>Ecdysozoa</taxon>
        <taxon>Arthropoda</taxon>
        <taxon>Hexapoda</taxon>
        <taxon>Insecta</taxon>
        <taxon>Pterygota</taxon>
        <taxon>Neoptera</taxon>
        <taxon>Endopterygota</taxon>
        <taxon>Lepidoptera</taxon>
        <taxon>Glossata</taxon>
        <taxon>Ditrysia</taxon>
        <taxon>Tineoidea</taxon>
        <taxon>Psychidae</taxon>
        <taxon>Oiketicinae</taxon>
        <taxon>Eumeta</taxon>
    </lineage>
</organism>
<keyword evidence="2" id="KW-1185">Reference proteome</keyword>
<proteinExistence type="predicted"/>